<dbReference type="Proteomes" id="UP001373714">
    <property type="component" value="Unassembled WGS sequence"/>
</dbReference>
<feature type="domain" description="Matrin-type" evidence="8">
    <location>
        <begin position="186"/>
        <end position="216"/>
    </location>
</feature>
<dbReference type="EMBL" id="JAVHNS010000013">
    <property type="protein sequence ID" value="KAK6337595.1"/>
    <property type="molecule type" value="Genomic_DNA"/>
</dbReference>
<evidence type="ECO:0000256" key="3">
    <source>
        <dbReference type="ARBA" id="ARBA00022771"/>
    </source>
</evidence>
<dbReference type="AlphaFoldDB" id="A0AAV9U7P1"/>
<evidence type="ECO:0000256" key="6">
    <source>
        <dbReference type="SAM" id="Coils"/>
    </source>
</evidence>
<proteinExistence type="predicted"/>
<dbReference type="InterPro" id="IPR000690">
    <property type="entry name" value="Matrin/U1-C_Znf_C2H2"/>
</dbReference>
<dbReference type="InterPro" id="IPR013087">
    <property type="entry name" value="Znf_C2H2_type"/>
</dbReference>
<evidence type="ECO:0000313" key="10">
    <source>
        <dbReference type="Proteomes" id="UP001373714"/>
    </source>
</evidence>
<comment type="caution">
    <text evidence="9">The sequence shown here is derived from an EMBL/GenBank/DDBJ whole genome shotgun (WGS) entry which is preliminary data.</text>
</comment>
<sequence>MPLVDNFNSIPPCDATAPGPLDLGQSLQFQYSPVNSGCDFTLFSEEDSKEESLSLQCPLKTPTSPGSYPTNSPDSFFSSEDAPGSPSVLGLSGGSNRSTSPAESLNALAERRLREDDGGRRRRKLSTVTPAKPARVEKKAPTERRKTKIKRPRQPSLFCRWEKCGASFTRQRDFEMHMGKHEKPLFFCEICDQLLTRKDNRRKHDSSKRHKENLAASQAKLANSPVLSPPSGSSGCRSSSDLSPTVSTSSSLSYLECAPLLFDYPHPQPFLTNQCTVTNVLPLNTEVKMLMLQAKITALGEKHEALNSELREVMQEMETMRRET</sequence>
<evidence type="ECO:0000256" key="4">
    <source>
        <dbReference type="ARBA" id="ARBA00022833"/>
    </source>
</evidence>
<dbReference type="SUPFAM" id="SSF57667">
    <property type="entry name" value="beta-beta-alpha zinc fingers"/>
    <property type="match status" value="1"/>
</dbReference>
<feature type="region of interest" description="Disordered" evidence="7">
    <location>
        <begin position="200"/>
        <end position="242"/>
    </location>
</feature>
<feature type="compositionally biased region" description="Basic and acidic residues" evidence="7">
    <location>
        <begin position="109"/>
        <end position="119"/>
    </location>
</feature>
<evidence type="ECO:0000259" key="8">
    <source>
        <dbReference type="PROSITE" id="PS50171"/>
    </source>
</evidence>
<name>A0AAV9U7P1_9PEZI</name>
<feature type="region of interest" description="Disordered" evidence="7">
    <location>
        <begin position="53"/>
        <end position="152"/>
    </location>
</feature>
<evidence type="ECO:0000256" key="1">
    <source>
        <dbReference type="ARBA" id="ARBA00004123"/>
    </source>
</evidence>
<feature type="compositionally biased region" description="Polar residues" evidence="7">
    <location>
        <begin position="61"/>
        <end position="78"/>
    </location>
</feature>
<dbReference type="GO" id="GO:0008270">
    <property type="term" value="F:zinc ion binding"/>
    <property type="evidence" value="ECO:0007669"/>
    <property type="project" value="UniProtKB-KW"/>
</dbReference>
<comment type="subcellular location">
    <subcellularLocation>
        <location evidence="1">Nucleus</location>
    </subcellularLocation>
</comment>
<evidence type="ECO:0000256" key="7">
    <source>
        <dbReference type="SAM" id="MobiDB-lite"/>
    </source>
</evidence>
<feature type="compositionally biased region" description="Low complexity" evidence="7">
    <location>
        <begin position="229"/>
        <end position="242"/>
    </location>
</feature>
<organism evidence="9 10">
    <name type="scientific">Orbilia blumenaviensis</name>
    <dbReference type="NCBI Taxonomy" id="1796055"/>
    <lineage>
        <taxon>Eukaryota</taxon>
        <taxon>Fungi</taxon>
        <taxon>Dikarya</taxon>
        <taxon>Ascomycota</taxon>
        <taxon>Pezizomycotina</taxon>
        <taxon>Orbiliomycetes</taxon>
        <taxon>Orbiliales</taxon>
        <taxon>Orbiliaceae</taxon>
        <taxon>Orbilia</taxon>
    </lineage>
</organism>
<dbReference type="InterPro" id="IPR003604">
    <property type="entry name" value="Matrin/U1-like-C_Znf_C2H2"/>
</dbReference>
<reference evidence="9 10" key="1">
    <citation type="submission" date="2019-10" db="EMBL/GenBank/DDBJ databases">
        <authorList>
            <person name="Palmer J.M."/>
        </authorList>
    </citation>
    <scope>NUCLEOTIDE SEQUENCE [LARGE SCALE GENOMIC DNA]</scope>
    <source>
        <strain evidence="9 10">TWF730</strain>
    </source>
</reference>
<dbReference type="InterPro" id="IPR036236">
    <property type="entry name" value="Znf_C2H2_sf"/>
</dbReference>
<feature type="compositionally biased region" description="Basic and acidic residues" evidence="7">
    <location>
        <begin position="134"/>
        <end position="144"/>
    </location>
</feature>
<feature type="coiled-coil region" evidence="6">
    <location>
        <begin position="296"/>
        <end position="323"/>
    </location>
</feature>
<dbReference type="Gene3D" id="3.30.160.60">
    <property type="entry name" value="Classic Zinc Finger"/>
    <property type="match status" value="1"/>
</dbReference>
<keyword evidence="3" id="KW-0863">Zinc-finger</keyword>
<evidence type="ECO:0000256" key="2">
    <source>
        <dbReference type="ARBA" id="ARBA00022723"/>
    </source>
</evidence>
<evidence type="ECO:0000313" key="9">
    <source>
        <dbReference type="EMBL" id="KAK6337595.1"/>
    </source>
</evidence>
<dbReference type="SMART" id="SM00451">
    <property type="entry name" value="ZnF_U1"/>
    <property type="match status" value="1"/>
</dbReference>
<keyword evidence="10" id="KW-1185">Reference proteome</keyword>
<dbReference type="PROSITE" id="PS00028">
    <property type="entry name" value="ZINC_FINGER_C2H2_1"/>
    <property type="match status" value="2"/>
</dbReference>
<dbReference type="GO" id="GO:0005634">
    <property type="term" value="C:nucleus"/>
    <property type="evidence" value="ECO:0007669"/>
    <property type="project" value="UniProtKB-SubCell"/>
</dbReference>
<keyword evidence="5" id="KW-0539">Nucleus</keyword>
<keyword evidence="2" id="KW-0479">Metal-binding</keyword>
<evidence type="ECO:0000256" key="5">
    <source>
        <dbReference type="ARBA" id="ARBA00023242"/>
    </source>
</evidence>
<dbReference type="GO" id="GO:0003676">
    <property type="term" value="F:nucleic acid binding"/>
    <property type="evidence" value="ECO:0007669"/>
    <property type="project" value="InterPro"/>
</dbReference>
<feature type="compositionally biased region" description="Basic residues" evidence="7">
    <location>
        <begin position="200"/>
        <end position="211"/>
    </location>
</feature>
<dbReference type="SMART" id="SM00355">
    <property type="entry name" value="ZnF_C2H2"/>
    <property type="match status" value="2"/>
</dbReference>
<keyword evidence="6" id="KW-0175">Coiled coil</keyword>
<keyword evidence="4" id="KW-0862">Zinc</keyword>
<dbReference type="PROSITE" id="PS50171">
    <property type="entry name" value="ZF_MATRIN"/>
    <property type="match status" value="1"/>
</dbReference>
<gene>
    <name evidence="9" type="ORF">TWF730_002990</name>
</gene>
<accession>A0AAV9U7P1</accession>
<protein>
    <recommendedName>
        <fullName evidence="8">Matrin-type domain-containing protein</fullName>
    </recommendedName>
</protein>